<keyword evidence="1" id="KW-0812">Transmembrane</keyword>
<evidence type="ECO:0008006" key="4">
    <source>
        <dbReference type="Google" id="ProtNLM"/>
    </source>
</evidence>
<protein>
    <recommendedName>
        <fullName evidence="4">CcoQ/FixQ family Cbb3-type cytochrome c oxidase assembly chaperone</fullName>
    </recommendedName>
</protein>
<organism evidence="2 3">
    <name type="scientific">Dorea hominis</name>
    <dbReference type="NCBI Taxonomy" id="2763040"/>
    <lineage>
        <taxon>Bacteria</taxon>
        <taxon>Bacillati</taxon>
        <taxon>Bacillota</taxon>
        <taxon>Clostridia</taxon>
        <taxon>Lachnospirales</taxon>
        <taxon>Lachnospiraceae</taxon>
        <taxon>Dorea</taxon>
    </lineage>
</organism>
<accession>A0ABR7EV39</accession>
<keyword evidence="3" id="KW-1185">Reference proteome</keyword>
<dbReference type="Proteomes" id="UP000647235">
    <property type="component" value="Unassembled WGS sequence"/>
</dbReference>
<proteinExistence type="predicted"/>
<evidence type="ECO:0000256" key="1">
    <source>
        <dbReference type="SAM" id="Phobius"/>
    </source>
</evidence>
<keyword evidence="1" id="KW-0472">Membrane</keyword>
<dbReference type="EMBL" id="JACOOY010000006">
    <property type="protein sequence ID" value="MBC5664842.1"/>
    <property type="molecule type" value="Genomic_DNA"/>
</dbReference>
<comment type="caution">
    <text evidence="2">The sequence shown here is derived from an EMBL/GenBank/DDBJ whole genome shotgun (WGS) entry which is preliminary data.</text>
</comment>
<sequence length="73" mass="8345">MRYIIEHTKLGFDWLDLLALIILLVVVIVWAVRRHNLKSEQKDLEDQLSDLYADDSLDAEEADGEEADSSDAD</sequence>
<evidence type="ECO:0000313" key="3">
    <source>
        <dbReference type="Proteomes" id="UP000647235"/>
    </source>
</evidence>
<dbReference type="RefSeq" id="WP_021860261.1">
    <property type="nucleotide sequence ID" value="NZ_JACOOY010000006.1"/>
</dbReference>
<evidence type="ECO:0000313" key="2">
    <source>
        <dbReference type="EMBL" id="MBC5664842.1"/>
    </source>
</evidence>
<feature type="transmembrane region" description="Helical" evidence="1">
    <location>
        <begin position="12"/>
        <end position="32"/>
    </location>
</feature>
<gene>
    <name evidence="2" type="ORF">H8S07_06065</name>
</gene>
<name>A0ABR7EV39_9FIRM</name>
<keyword evidence="1" id="KW-1133">Transmembrane helix</keyword>
<reference evidence="2 3" key="1">
    <citation type="submission" date="2020-08" db="EMBL/GenBank/DDBJ databases">
        <title>Genome public.</title>
        <authorList>
            <person name="Liu C."/>
            <person name="Sun Q."/>
        </authorList>
    </citation>
    <scope>NUCLEOTIDE SEQUENCE [LARGE SCALE GENOMIC DNA]</scope>
    <source>
        <strain evidence="2 3">NSJ-36</strain>
    </source>
</reference>